<dbReference type="RefSeq" id="WP_207394446.1">
    <property type="nucleotide sequence ID" value="NZ_JABRWO010000001.1"/>
</dbReference>
<protein>
    <recommendedName>
        <fullName evidence="2">FecR protein domain-containing protein</fullName>
    </recommendedName>
</protein>
<evidence type="ECO:0000313" key="4">
    <source>
        <dbReference type="Proteomes" id="UP000551616"/>
    </source>
</evidence>
<dbReference type="PANTHER" id="PTHR30273:SF2">
    <property type="entry name" value="PROTEIN FECR"/>
    <property type="match status" value="1"/>
</dbReference>
<dbReference type="Proteomes" id="UP000551616">
    <property type="component" value="Unassembled WGS sequence"/>
</dbReference>
<name>A0A7V9A576_9BACT</name>
<accession>A0A7V9A576</accession>
<keyword evidence="1" id="KW-1133">Transmembrane helix</keyword>
<dbReference type="AlphaFoldDB" id="A0A7V9A576"/>
<dbReference type="Gene3D" id="2.60.120.1440">
    <property type="match status" value="1"/>
</dbReference>
<keyword evidence="1" id="KW-0472">Membrane</keyword>
<sequence length="567" mass="62322">MSEANNADNCRLNDLIAGLIDGSITDDQFHRLDQMLKDDPVSRQHYLDALQIHEDLPEVASLSNEGQTVEVASQKRETESNPSFAFWQTGLAIALLLPIAFLVGALLPLGGSPLAQNANSQTANIQPTTHKQIVNDVRFANLAHARFFGEMPPKINVSPLKNRDYVLKEGMVELAFKRGASVIIEGPAVFRVESEERLALDVGRCSVHAPEGAEGFQVETPEVNVIDRGTRFSVHVLEDNATEVQVVEGAADIYGKKTIARENVQSEIFELRLKPAEARRFSYGDSQEAVTVPYKADQYQRQLPDRIVAYEATMSEDGRADELLSVQVQRGGETYKYPVEDLIGSQITHFHAQDSHGYLIGEAALPVVHSSLASDRSICTGVINIGGSQQQLTDDPILVVDESNGQYGTPGMAIRFERPVKNGPGADVVFFELQVFSNPLDGDAFHISPLEFRDGLHSHTVTSYDLTLESPEALKVQPLFLQKFDNVPRSLSQLESFRSTPMIQAVKFQAIAVGIDLSDLGYEEGAEVEGLFFQDALNDDDIVDPTFIAGLPEVERPQPNNLSKAKP</sequence>
<gene>
    <name evidence="3" type="ORF">HOV93_00540</name>
</gene>
<dbReference type="InterPro" id="IPR012373">
    <property type="entry name" value="Ferrdict_sens_TM"/>
</dbReference>
<keyword evidence="4" id="KW-1185">Reference proteome</keyword>
<dbReference type="EMBL" id="JABRWO010000001">
    <property type="protein sequence ID" value="MBA2112913.1"/>
    <property type="molecule type" value="Genomic_DNA"/>
</dbReference>
<comment type="caution">
    <text evidence="3">The sequence shown here is derived from an EMBL/GenBank/DDBJ whole genome shotgun (WGS) entry which is preliminary data.</text>
</comment>
<evidence type="ECO:0000256" key="1">
    <source>
        <dbReference type="SAM" id="Phobius"/>
    </source>
</evidence>
<evidence type="ECO:0000259" key="2">
    <source>
        <dbReference type="Pfam" id="PF04773"/>
    </source>
</evidence>
<feature type="transmembrane region" description="Helical" evidence="1">
    <location>
        <begin position="84"/>
        <end position="107"/>
    </location>
</feature>
<dbReference type="GO" id="GO:0016989">
    <property type="term" value="F:sigma factor antagonist activity"/>
    <property type="evidence" value="ECO:0007669"/>
    <property type="project" value="TreeGrafter"/>
</dbReference>
<keyword evidence="1" id="KW-0812">Transmembrane</keyword>
<dbReference type="PANTHER" id="PTHR30273">
    <property type="entry name" value="PERIPLASMIC SIGNAL SENSOR AND SIGMA FACTOR ACTIVATOR FECR-RELATED"/>
    <property type="match status" value="1"/>
</dbReference>
<dbReference type="InterPro" id="IPR006860">
    <property type="entry name" value="FecR"/>
</dbReference>
<proteinExistence type="predicted"/>
<feature type="domain" description="FecR protein" evidence="2">
    <location>
        <begin position="194"/>
        <end position="251"/>
    </location>
</feature>
<dbReference type="Pfam" id="PF04773">
    <property type="entry name" value="FecR"/>
    <property type="match status" value="1"/>
</dbReference>
<reference evidence="3 4" key="1">
    <citation type="submission" date="2020-05" db="EMBL/GenBank/DDBJ databases">
        <title>Bremerella alba sp. nov., a novel planctomycete isolated from the surface of the macroalga Fucus spiralis.</title>
        <authorList>
            <person name="Godinho O."/>
            <person name="Botelho R."/>
            <person name="Albuquerque L."/>
            <person name="Wiegand S."/>
            <person name="Da Costa M.S."/>
            <person name="Lobo-Da-Cunha A."/>
            <person name="Jogler C."/>
            <person name="Lage O.M."/>
        </authorList>
    </citation>
    <scope>NUCLEOTIDE SEQUENCE [LARGE SCALE GENOMIC DNA]</scope>
    <source>
        <strain evidence="3 4">FF15</strain>
    </source>
</reference>
<evidence type="ECO:0000313" key="3">
    <source>
        <dbReference type="EMBL" id="MBA2112913.1"/>
    </source>
</evidence>
<organism evidence="3 4">
    <name type="scientific">Bremerella alba</name>
    <dbReference type="NCBI Taxonomy" id="980252"/>
    <lineage>
        <taxon>Bacteria</taxon>
        <taxon>Pseudomonadati</taxon>
        <taxon>Planctomycetota</taxon>
        <taxon>Planctomycetia</taxon>
        <taxon>Pirellulales</taxon>
        <taxon>Pirellulaceae</taxon>
        <taxon>Bremerella</taxon>
    </lineage>
</organism>